<dbReference type="CDD" id="cd02213">
    <property type="entry name" value="cupin_PMI_typeII_C"/>
    <property type="match status" value="1"/>
</dbReference>
<evidence type="ECO:0000256" key="7">
    <source>
        <dbReference type="ARBA" id="ARBA00023134"/>
    </source>
</evidence>
<dbReference type="InterPro" id="IPR051161">
    <property type="entry name" value="Mannose-6P_isomerase_type2"/>
</dbReference>
<keyword evidence="15" id="KW-1185">Reference proteome</keyword>
<dbReference type="GO" id="GO:0000271">
    <property type="term" value="P:polysaccharide biosynthetic process"/>
    <property type="evidence" value="ECO:0007669"/>
    <property type="project" value="InterPro"/>
</dbReference>
<evidence type="ECO:0000259" key="11">
    <source>
        <dbReference type="Pfam" id="PF01050"/>
    </source>
</evidence>
<dbReference type="RefSeq" id="WP_021016755.1">
    <property type="nucleotide sequence ID" value="NZ_CP025084.1"/>
</dbReference>
<reference evidence="14 15" key="1">
    <citation type="journal article" date="2013" name="Genome Announc.">
        <title>Draft genome sequence of Serratia sp. strain ATCC 39006, a model bacterium for analysis of the biosynthesis and regulation of prodigiosin, a carbapenem, and gas vesicles.</title>
        <authorList>
            <person name="Fineran P.C."/>
            <person name="Iglesias Cans M.C."/>
            <person name="Ramsay J.P."/>
            <person name="Wilf N.M."/>
            <person name="Cossyleon D."/>
            <person name="McNeil M.B."/>
            <person name="Williamson N.R."/>
            <person name="Monson R.E."/>
            <person name="Becher S.A."/>
            <person name="Stanton J.A."/>
            <person name="Brugger K."/>
            <person name="Brown S.D."/>
            <person name="Salmond G.P."/>
        </authorList>
    </citation>
    <scope>NUCLEOTIDE SEQUENCE [LARGE SCALE GENOMIC DNA]</scope>
    <source>
        <strain evidence="14">ATCC 39006</strain>
        <strain evidence="15">ATCC 39006 / SC 11482</strain>
    </source>
</reference>
<dbReference type="GO" id="GO:0004475">
    <property type="term" value="F:mannose-1-phosphate guanylyltransferase (GTP) activity"/>
    <property type="evidence" value="ECO:0007669"/>
    <property type="project" value="UniProtKB-EC"/>
</dbReference>
<protein>
    <recommendedName>
        <fullName evidence="3">mannose-1-phosphate guanylyltransferase</fullName>
        <ecNumber evidence="3">2.7.7.13</ecNumber>
    </recommendedName>
</protein>
<dbReference type="InterPro" id="IPR011051">
    <property type="entry name" value="RmlC_Cupin_sf"/>
</dbReference>
<dbReference type="FunFam" id="2.60.120.10:FF:000032">
    <property type="entry name" value="Mannose-1-phosphate guanylyltransferase/mannose-6-phosphate isomerase"/>
    <property type="match status" value="1"/>
</dbReference>
<dbReference type="NCBIfam" id="TIGR01479">
    <property type="entry name" value="GMP_PMI"/>
    <property type="match status" value="1"/>
</dbReference>
<dbReference type="PANTHER" id="PTHR46390">
    <property type="entry name" value="MANNOSE-1-PHOSPHATE GUANYLYLTRANSFERASE"/>
    <property type="match status" value="1"/>
</dbReference>
<dbReference type="InterPro" id="IPR005835">
    <property type="entry name" value="NTP_transferase_dom"/>
</dbReference>
<dbReference type="Gene3D" id="3.90.550.10">
    <property type="entry name" value="Spore Coat Polysaccharide Biosynthesis Protein SpsA, Chain A"/>
    <property type="match status" value="1"/>
</dbReference>
<keyword evidence="4 14" id="KW-0808">Transferase</keyword>
<organism evidence="14 15">
    <name type="scientific">Serratia sp. (strain ATCC 39006)</name>
    <name type="common">Prodigiosinella confusarubida</name>
    <dbReference type="NCBI Taxonomy" id="104623"/>
    <lineage>
        <taxon>Bacteria</taxon>
        <taxon>Pseudomonadati</taxon>
        <taxon>Pseudomonadota</taxon>
        <taxon>Gammaproteobacteria</taxon>
        <taxon>Enterobacterales</taxon>
        <taxon>Pectobacteriaceae</taxon>
        <taxon>Prodigiosinella</taxon>
    </lineage>
</organism>
<evidence type="ECO:0000256" key="9">
    <source>
        <dbReference type="RuleBase" id="RU004190"/>
    </source>
</evidence>
<dbReference type="PANTHER" id="PTHR46390:SF1">
    <property type="entry name" value="MANNOSE-1-PHOSPHATE GUANYLYLTRANSFERASE"/>
    <property type="match status" value="1"/>
</dbReference>
<dbReference type="InterPro" id="IPR001538">
    <property type="entry name" value="Man6P_isomerase-2_C"/>
</dbReference>
<feature type="domain" description="Mannose-6-phosphate isomerase type II C-terminal" evidence="11">
    <location>
        <begin position="371"/>
        <end position="485"/>
    </location>
</feature>
<dbReference type="GO" id="GO:0009298">
    <property type="term" value="P:GDP-mannose biosynthetic process"/>
    <property type="evidence" value="ECO:0007669"/>
    <property type="project" value="UniProtKB-UniPathway"/>
</dbReference>
<evidence type="ECO:0000313" key="14">
    <source>
        <dbReference type="EMBL" id="AUH04401.1"/>
    </source>
</evidence>
<keyword evidence="6" id="KW-0547">Nucleotide-binding</keyword>
<comment type="similarity">
    <text evidence="2 9">Belongs to the mannose-6-phosphate isomerase type 2 family.</text>
</comment>
<dbReference type="UniPathway" id="UPA00126">
    <property type="reaction ID" value="UER00930"/>
</dbReference>
<dbReference type="OrthoDB" id="9806359at2"/>
<dbReference type="Pfam" id="PF00483">
    <property type="entry name" value="NTP_transferase"/>
    <property type="match status" value="1"/>
</dbReference>
<keyword evidence="14" id="KW-0413">Isomerase</keyword>
<evidence type="ECO:0000256" key="2">
    <source>
        <dbReference type="ARBA" id="ARBA00006115"/>
    </source>
</evidence>
<dbReference type="EC" id="2.7.7.13" evidence="3"/>
<dbReference type="STRING" id="104623.Ser39006_03493"/>
<dbReference type="GO" id="GO:0016853">
    <property type="term" value="F:isomerase activity"/>
    <property type="evidence" value="ECO:0007669"/>
    <property type="project" value="UniProtKB-KW"/>
</dbReference>
<reference evidence="13 16" key="3">
    <citation type="submission" date="2017-11" db="EMBL/GenBank/DDBJ databases">
        <title>Complete genome sequence of Serratia sp. ATCC 39006 LacA.</title>
        <authorList>
            <person name="Hampton H.G."/>
            <person name="Jackson S.A."/>
            <person name="Jauregui R."/>
            <person name="Poulter G.T.M."/>
            <person name="Salmond G.P.C."/>
            <person name="Fineran P.C."/>
        </authorList>
    </citation>
    <scope>NUCLEOTIDE SEQUENCE [LARGE SCALE GENOMIC DNA]</scope>
    <source>
        <strain evidence="13 16">ATCC 39006</strain>
    </source>
</reference>
<comment type="catalytic activity">
    <reaction evidence="8">
        <text>alpha-D-mannose 1-phosphate + GTP + H(+) = GDP-alpha-D-mannose + diphosphate</text>
        <dbReference type="Rhea" id="RHEA:15229"/>
        <dbReference type="ChEBI" id="CHEBI:15378"/>
        <dbReference type="ChEBI" id="CHEBI:33019"/>
        <dbReference type="ChEBI" id="CHEBI:37565"/>
        <dbReference type="ChEBI" id="CHEBI:57527"/>
        <dbReference type="ChEBI" id="CHEBI:58409"/>
        <dbReference type="EC" id="2.7.7.13"/>
    </reaction>
</comment>
<dbReference type="Proteomes" id="UP000017700">
    <property type="component" value="Chromosome"/>
</dbReference>
<dbReference type="Pfam" id="PF22640">
    <property type="entry name" value="ManC_GMP_beta-helix"/>
    <property type="match status" value="1"/>
</dbReference>
<proteinExistence type="inferred from homology"/>
<evidence type="ECO:0000313" key="16">
    <source>
        <dbReference type="Proteomes" id="UP000233778"/>
    </source>
</evidence>
<feature type="domain" description="MannoseP isomerase/GMP-like beta-helix" evidence="12">
    <location>
        <begin position="319"/>
        <end position="367"/>
    </location>
</feature>
<dbReference type="Pfam" id="PF01050">
    <property type="entry name" value="MannoseP_isomer"/>
    <property type="match status" value="1"/>
</dbReference>
<dbReference type="InterPro" id="IPR006375">
    <property type="entry name" value="Man1P_GuaTrfase/Man6P_Isoase"/>
</dbReference>
<dbReference type="SUPFAM" id="SSF51182">
    <property type="entry name" value="RmlC-like cupins"/>
    <property type="match status" value="1"/>
</dbReference>
<keyword evidence="5 14" id="KW-0548">Nucleotidyltransferase</keyword>
<evidence type="ECO:0000256" key="6">
    <source>
        <dbReference type="ARBA" id="ARBA00022741"/>
    </source>
</evidence>
<dbReference type="CDD" id="cd02509">
    <property type="entry name" value="GDP-M1P_Guanylyltransferase"/>
    <property type="match status" value="1"/>
</dbReference>
<comment type="pathway">
    <text evidence="1">Nucleotide-sugar biosynthesis; GDP-alpha-D-mannose biosynthesis; GDP-alpha-D-mannose from alpha-D-mannose 1-phosphate (GTP route): step 1/1.</text>
</comment>
<reference evidence="14" key="2">
    <citation type="submission" date="2013-09" db="EMBL/GenBank/DDBJ databases">
        <authorList>
            <person name="Wang G."/>
            <person name="Yang Y."/>
            <person name="Su Y."/>
        </authorList>
    </citation>
    <scope>NUCLEOTIDE SEQUENCE</scope>
    <source>
        <strain evidence="14">ATCC 39006</strain>
    </source>
</reference>
<dbReference type="GO" id="GO:0005525">
    <property type="term" value="F:GTP binding"/>
    <property type="evidence" value="ECO:0007669"/>
    <property type="project" value="UniProtKB-KW"/>
</dbReference>
<evidence type="ECO:0000256" key="5">
    <source>
        <dbReference type="ARBA" id="ARBA00022695"/>
    </source>
</evidence>
<dbReference type="KEGG" id="serq:CWC46_09860"/>
<dbReference type="InterPro" id="IPR029044">
    <property type="entry name" value="Nucleotide-diphossugar_trans"/>
</dbReference>
<dbReference type="FunFam" id="3.90.550.10:FF:000046">
    <property type="entry name" value="Mannose-1-phosphate guanylyltransferase (GDP)"/>
    <property type="match status" value="1"/>
</dbReference>
<evidence type="ECO:0000256" key="1">
    <source>
        <dbReference type="ARBA" id="ARBA00004823"/>
    </source>
</evidence>
<dbReference type="Gene3D" id="2.60.120.10">
    <property type="entry name" value="Jelly Rolls"/>
    <property type="match status" value="1"/>
</dbReference>
<gene>
    <name evidence="13" type="ORF">CWC46_09860</name>
    <name evidence="14" type="ORF">Ser39006_009865</name>
</gene>
<keyword evidence="7" id="KW-0342">GTP-binding</keyword>
<sequence>MKRSPLYPVIMAGGNGSRLWPLSRTLYPKQFLCLDGLSSMLQTTIKRLDGIACEDPIVICNEAHRFVVAEQLEQMGKLTKNIILEPEGRNTAPAIALASLFVTKKSSSLNSVIDNGGGDDDPLLLILSADHVIRDEEIFRQTVLSAIPLAAAGNLVTFGIVPDAPEIGYGYIKRGNPYSPPTATDIAYHVAQFVEKPDADTARQYLESGEYYWNSGMFMFRASRYLEEIERCRPDILAACQAAVGLAIPDLDFLRVDRAAFMDCPDESIDYAVMEQTDDAVVVPINAGWSDVGSWSSLWEISDKDGHGNVHHGDVLNYHSVDNYVHAESGLVTTVGVENLIIVQTKDALLVASRERVQDVKKIVELLKLQGRSEHYIHREVYRPWGRYDSIDTGERYQVKRITVKPGEGLSLHMHYHRAEHWIVVGGTAKVTKGTTTQLISENESIYIPLGEQHCLENPGMVPLELIEVRTGSYISEDDIVRLKDRYGRI</sequence>
<evidence type="ECO:0000259" key="10">
    <source>
        <dbReference type="Pfam" id="PF00483"/>
    </source>
</evidence>
<evidence type="ECO:0000256" key="3">
    <source>
        <dbReference type="ARBA" id="ARBA00012387"/>
    </source>
</evidence>
<dbReference type="InterPro" id="IPR054566">
    <property type="entry name" value="ManC/GMP-like_b-helix"/>
</dbReference>
<accession>A0A2I5T6C7</accession>
<reference evidence="14" key="4">
    <citation type="submission" date="2017-11" db="EMBL/GenBank/DDBJ databases">
        <title>Complete genome sequence of Serratia sp. ATCC 39006.</title>
        <authorList>
            <person name="Hampton H.G."/>
            <person name="Jackson S.A."/>
            <person name="Jauregui R."/>
            <person name="Poulter G.T.M."/>
            <person name="Salmond G.P.C."/>
            <person name="Fineran P.C."/>
        </authorList>
    </citation>
    <scope>NUCLEOTIDE SEQUENCE</scope>
    <source>
        <strain evidence="14">ATCC 39006</strain>
    </source>
</reference>
<dbReference type="InterPro" id="IPR014710">
    <property type="entry name" value="RmlC-like_jellyroll"/>
</dbReference>
<evidence type="ECO:0000313" key="15">
    <source>
        <dbReference type="Proteomes" id="UP000017700"/>
    </source>
</evidence>
<feature type="domain" description="Nucleotidyl transferase" evidence="10">
    <location>
        <begin position="8"/>
        <end position="305"/>
    </location>
</feature>
<evidence type="ECO:0000259" key="12">
    <source>
        <dbReference type="Pfam" id="PF22640"/>
    </source>
</evidence>
<evidence type="ECO:0000256" key="4">
    <source>
        <dbReference type="ARBA" id="ARBA00022679"/>
    </source>
</evidence>
<dbReference type="KEGG" id="sera:Ser39006_009865"/>
<dbReference type="AlphaFoldDB" id="A0A2I5T6C7"/>
<evidence type="ECO:0000256" key="8">
    <source>
        <dbReference type="ARBA" id="ARBA00047343"/>
    </source>
</evidence>
<dbReference type="EMBL" id="CP025085">
    <property type="protein sequence ID" value="AUH00082.1"/>
    <property type="molecule type" value="Genomic_DNA"/>
</dbReference>
<name>A0A2I5T6C7_SERS3</name>
<dbReference type="SUPFAM" id="SSF53448">
    <property type="entry name" value="Nucleotide-diphospho-sugar transferases"/>
    <property type="match status" value="1"/>
</dbReference>
<dbReference type="Proteomes" id="UP000233778">
    <property type="component" value="Chromosome"/>
</dbReference>
<evidence type="ECO:0000313" key="13">
    <source>
        <dbReference type="EMBL" id="AUH00082.1"/>
    </source>
</evidence>
<dbReference type="EMBL" id="CP025084">
    <property type="protein sequence ID" value="AUH04401.1"/>
    <property type="molecule type" value="Genomic_DNA"/>
</dbReference>
<dbReference type="InterPro" id="IPR049577">
    <property type="entry name" value="GMPP_N"/>
</dbReference>